<dbReference type="EMBL" id="CP049109">
    <property type="protein sequence ID" value="QIG79976.1"/>
    <property type="molecule type" value="Genomic_DNA"/>
</dbReference>
<evidence type="ECO:0000313" key="2">
    <source>
        <dbReference type="Proteomes" id="UP000501568"/>
    </source>
</evidence>
<dbReference type="RefSeq" id="WP_165326979.1">
    <property type="nucleotide sequence ID" value="NZ_CP049109.1"/>
</dbReference>
<gene>
    <name evidence="1" type="ORF">G5C33_09440</name>
</gene>
<evidence type="ECO:0000313" key="1">
    <source>
        <dbReference type="EMBL" id="QIG79976.1"/>
    </source>
</evidence>
<keyword evidence="2" id="KW-1185">Reference proteome</keyword>
<organism evidence="1 2">
    <name type="scientific">Stakelama tenebrarum</name>
    <dbReference type="NCBI Taxonomy" id="2711215"/>
    <lineage>
        <taxon>Bacteria</taxon>
        <taxon>Pseudomonadati</taxon>
        <taxon>Pseudomonadota</taxon>
        <taxon>Alphaproteobacteria</taxon>
        <taxon>Sphingomonadales</taxon>
        <taxon>Sphingomonadaceae</taxon>
        <taxon>Stakelama</taxon>
    </lineage>
</organism>
<dbReference type="KEGG" id="spzr:G5C33_09440"/>
<dbReference type="Proteomes" id="UP000501568">
    <property type="component" value="Chromosome"/>
</dbReference>
<protein>
    <submittedName>
        <fullName evidence="1">Uncharacterized protein</fullName>
    </submittedName>
</protein>
<name>A0A6G6Y5X0_9SPHN</name>
<dbReference type="AlphaFoldDB" id="A0A6G6Y5X0"/>
<reference evidence="1 2" key="1">
    <citation type="submission" date="2020-02" db="EMBL/GenBank/DDBJ databases">
        <authorList>
            <person name="Zheng R.K."/>
            <person name="Sun C.M."/>
        </authorList>
    </citation>
    <scope>NUCLEOTIDE SEQUENCE [LARGE SCALE GENOMIC DNA]</scope>
    <source>
        <strain evidence="2">zrk23</strain>
    </source>
</reference>
<accession>A0A6G6Y5X0</accession>
<sequence length="90" mass="9634">MHPIKINRALNAAAIGSCPGSASDMLAAIPDSVVAALPGRLLAELLDANWQLAQRSKSLAAREALDEGAVWDDRRERMIELAADGRANRE</sequence>
<proteinExistence type="predicted"/>